<organism evidence="3 4">
    <name type="scientific">Emericella nidulans (strain FGSC A4 / ATCC 38163 / CBS 112.46 / NRRL 194 / M139)</name>
    <name type="common">Aspergillus nidulans</name>
    <dbReference type="NCBI Taxonomy" id="227321"/>
    <lineage>
        <taxon>Eukaryota</taxon>
        <taxon>Fungi</taxon>
        <taxon>Dikarya</taxon>
        <taxon>Ascomycota</taxon>
        <taxon>Pezizomycotina</taxon>
        <taxon>Eurotiomycetes</taxon>
        <taxon>Eurotiomycetidae</taxon>
        <taxon>Eurotiales</taxon>
        <taxon>Aspergillaceae</taxon>
        <taxon>Aspergillus</taxon>
        <taxon>Aspergillus subgen. Nidulantes</taxon>
    </lineage>
</organism>
<dbReference type="Pfam" id="PF00561">
    <property type="entry name" value="Abhydrolase_1"/>
    <property type="match status" value="1"/>
</dbReference>
<evidence type="ECO:0000256" key="1">
    <source>
        <dbReference type="SAM" id="SignalP"/>
    </source>
</evidence>
<dbReference type="PANTHER" id="PTHR43194">
    <property type="entry name" value="HYDROLASE ALPHA/BETA FOLD FAMILY"/>
    <property type="match status" value="1"/>
</dbReference>
<dbReference type="GO" id="GO:0004806">
    <property type="term" value="F:triacylglycerol lipase activity"/>
    <property type="evidence" value="ECO:0000318"/>
    <property type="project" value="GO_Central"/>
</dbReference>
<dbReference type="OrthoDB" id="408373at2759"/>
<dbReference type="InterPro" id="IPR050228">
    <property type="entry name" value="Carboxylesterase_BioH"/>
</dbReference>
<name>Q5AXN0_EMENI</name>
<reference evidence="4" key="2">
    <citation type="journal article" date="2009" name="Fungal Genet. Biol.">
        <title>The 2008 update of the Aspergillus nidulans genome annotation: a community effort.</title>
        <authorList>
            <person name="Wortman J.R."/>
            <person name="Gilsenan J.M."/>
            <person name="Joardar V."/>
            <person name="Deegan J."/>
            <person name="Clutterbuck J."/>
            <person name="Andersen M.R."/>
            <person name="Archer D."/>
            <person name="Bencina M."/>
            <person name="Braus G."/>
            <person name="Coutinho P."/>
            <person name="von Dohren H."/>
            <person name="Doonan J."/>
            <person name="Driessen A.J."/>
            <person name="Durek P."/>
            <person name="Espeso E."/>
            <person name="Fekete E."/>
            <person name="Flipphi M."/>
            <person name="Estrada C.G."/>
            <person name="Geysens S."/>
            <person name="Goldman G."/>
            <person name="de Groot P.W."/>
            <person name="Hansen K."/>
            <person name="Harris S.D."/>
            <person name="Heinekamp T."/>
            <person name="Helmstaedt K."/>
            <person name="Henrissat B."/>
            <person name="Hofmann G."/>
            <person name="Homan T."/>
            <person name="Horio T."/>
            <person name="Horiuchi H."/>
            <person name="James S."/>
            <person name="Jones M."/>
            <person name="Karaffa L."/>
            <person name="Karanyi Z."/>
            <person name="Kato M."/>
            <person name="Keller N."/>
            <person name="Kelly D.E."/>
            <person name="Kiel J.A."/>
            <person name="Kim J.M."/>
            <person name="van der Klei I.J."/>
            <person name="Klis F.M."/>
            <person name="Kovalchuk A."/>
            <person name="Krasevec N."/>
            <person name="Kubicek C.P."/>
            <person name="Liu B."/>
            <person name="Maccabe A."/>
            <person name="Meyer V."/>
            <person name="Mirabito P."/>
            <person name="Miskei M."/>
            <person name="Mos M."/>
            <person name="Mullins J."/>
            <person name="Nelson D.R."/>
            <person name="Nielsen J."/>
            <person name="Oakley B.R."/>
            <person name="Osmani S.A."/>
            <person name="Pakula T."/>
            <person name="Paszewski A."/>
            <person name="Paulsen I."/>
            <person name="Pilsyk S."/>
            <person name="Pocsi I."/>
            <person name="Punt P.J."/>
            <person name="Ram A.F."/>
            <person name="Ren Q."/>
            <person name="Robellet X."/>
            <person name="Robson G."/>
            <person name="Seiboth B."/>
            <person name="van Solingen P."/>
            <person name="Specht T."/>
            <person name="Sun J."/>
            <person name="Taheri-Talesh N."/>
            <person name="Takeshita N."/>
            <person name="Ussery D."/>
            <person name="vanKuyk P.A."/>
            <person name="Visser H."/>
            <person name="van de Vondervoort P.J."/>
            <person name="de Vries R.P."/>
            <person name="Walton J."/>
            <person name="Xiang X."/>
            <person name="Xiong Y."/>
            <person name="Zeng A.P."/>
            <person name="Brandt B.W."/>
            <person name="Cornell M.J."/>
            <person name="van den Hondel C.A."/>
            <person name="Visser J."/>
            <person name="Oliver S.G."/>
            <person name="Turner G."/>
        </authorList>
    </citation>
    <scope>GENOME REANNOTATION</scope>
    <source>
        <strain evidence="4">FGSC A4 / ATCC 38163 / CBS 112.46 / NRRL 194 / M139</strain>
    </source>
</reference>
<protein>
    <recommendedName>
        <fullName evidence="2">AB hydrolase-1 domain-containing protein</fullName>
    </recommendedName>
</protein>
<evidence type="ECO:0000313" key="3">
    <source>
        <dbReference type="EMBL" id="CBF71807.1"/>
    </source>
</evidence>
<feature type="domain" description="AB hydrolase-1" evidence="2">
    <location>
        <begin position="129"/>
        <end position="243"/>
    </location>
</feature>
<dbReference type="OMA" id="QFTHDIN"/>
<dbReference type="eggNOG" id="ENOG502SJT5">
    <property type="taxonomic scope" value="Eukaryota"/>
</dbReference>
<evidence type="ECO:0000259" key="2">
    <source>
        <dbReference type="Pfam" id="PF00561"/>
    </source>
</evidence>
<proteinExistence type="predicted"/>
<sequence length="461" mass="50446">MFMILVSICLGAIILSGCQRLLHPSTVLSTFIHSPQSAMSSNLIVLPRPGQITTGQAIPSPSEAAFVRTFGQLLPAASYLYTQNGRIAYYSQSPETNDPTATIRRVLFIHGVQTPAIGLQPLSKELFSRFPSAQGVLVDLWGHGLTDTPFAPHEPALFHQLIEDLMTHLGWRDAHMIGYSFGGSTTATFAAARPDRVSSMVLVAPAGLLRDAHFTDEERSYLRGGDDGLEEAAKDWILEFLEGGRLTVPSNWEERVARGEVVAEAVRDWELKNHPGHQASVIGVFRDGGVLDRHAEFLRAAKGGVPVLCVLGETDDICKAEDLYEVGLKNVAVVPGVGHGVVRERVPEVVHLIDTFWRAHLDTRLCNVVPSSSILLLSLTLNSVAVRRSRVTPTSVVLFDIQQKKQLAELTMSGIKYVEPIALKLWSSWGPGCLPVQFTHDINEDTLNVLGASYVGHERKD</sequence>
<accession>Q5AXN0</accession>
<accession>C8V384</accession>
<keyword evidence="1" id="KW-0732">Signal</keyword>
<dbReference type="InterPro" id="IPR029058">
    <property type="entry name" value="AB_hydrolase_fold"/>
</dbReference>
<dbReference type="PANTHER" id="PTHR43194:SF2">
    <property type="entry name" value="PEROXISOMAL MEMBRANE PROTEIN LPX1"/>
    <property type="match status" value="1"/>
</dbReference>
<dbReference type="RefSeq" id="XP_664554.1">
    <property type="nucleotide sequence ID" value="XM_659462.1"/>
</dbReference>
<dbReference type="Gene3D" id="3.40.50.1820">
    <property type="entry name" value="alpha/beta hydrolase"/>
    <property type="match status" value="1"/>
</dbReference>
<dbReference type="GO" id="GO:0019433">
    <property type="term" value="P:triglyceride catabolic process"/>
    <property type="evidence" value="ECO:0000318"/>
    <property type="project" value="GO_Central"/>
</dbReference>
<dbReference type="InParanoid" id="Q5AXN0"/>
<dbReference type="Proteomes" id="UP000000560">
    <property type="component" value="Chromosome I"/>
</dbReference>
<dbReference type="ESTHER" id="emeni-q5axn0">
    <property type="family name" value="6_AlphaBeta_hydrolase"/>
</dbReference>
<gene>
    <name evidence="3" type="ORF">ANIA_06950</name>
</gene>
<dbReference type="InterPro" id="IPR000073">
    <property type="entry name" value="AB_hydrolase_1"/>
</dbReference>
<dbReference type="GeneID" id="2870412"/>
<feature type="chain" id="PRO_5010212212" description="AB hydrolase-1 domain-containing protein" evidence="1">
    <location>
        <begin position="19"/>
        <end position="461"/>
    </location>
</feature>
<evidence type="ECO:0000313" key="4">
    <source>
        <dbReference type="Proteomes" id="UP000000560"/>
    </source>
</evidence>
<feature type="signal peptide" evidence="1">
    <location>
        <begin position="1"/>
        <end position="18"/>
    </location>
</feature>
<dbReference type="PRINTS" id="PR00111">
    <property type="entry name" value="ABHYDROLASE"/>
</dbReference>
<dbReference type="EMBL" id="BN001301">
    <property type="protein sequence ID" value="CBF71807.1"/>
    <property type="molecule type" value="Genomic_DNA"/>
</dbReference>
<dbReference type="AlphaFoldDB" id="Q5AXN0"/>
<keyword evidence="4" id="KW-1185">Reference proteome</keyword>
<reference evidence="4" key="1">
    <citation type="journal article" date="2005" name="Nature">
        <title>Sequencing of Aspergillus nidulans and comparative analysis with A. fumigatus and A. oryzae.</title>
        <authorList>
            <person name="Galagan J.E."/>
            <person name="Calvo S.E."/>
            <person name="Cuomo C."/>
            <person name="Ma L.J."/>
            <person name="Wortman J.R."/>
            <person name="Batzoglou S."/>
            <person name="Lee S.I."/>
            <person name="Basturkmen M."/>
            <person name="Spevak C.C."/>
            <person name="Clutterbuck J."/>
            <person name="Kapitonov V."/>
            <person name="Jurka J."/>
            <person name="Scazzocchio C."/>
            <person name="Farman M."/>
            <person name="Butler J."/>
            <person name="Purcell S."/>
            <person name="Harris S."/>
            <person name="Braus G.H."/>
            <person name="Draht O."/>
            <person name="Busch S."/>
            <person name="D'Enfert C."/>
            <person name="Bouchier C."/>
            <person name="Goldman G.H."/>
            <person name="Bell-Pedersen D."/>
            <person name="Griffiths-Jones S."/>
            <person name="Doonan J.H."/>
            <person name="Yu J."/>
            <person name="Vienken K."/>
            <person name="Pain A."/>
            <person name="Freitag M."/>
            <person name="Selker E.U."/>
            <person name="Archer D.B."/>
            <person name="Penalva M.A."/>
            <person name="Oakley B.R."/>
            <person name="Momany M."/>
            <person name="Tanaka T."/>
            <person name="Kumagai T."/>
            <person name="Asai K."/>
            <person name="Machida M."/>
            <person name="Nierman W.C."/>
            <person name="Denning D.W."/>
            <person name="Caddick M."/>
            <person name="Hynes M."/>
            <person name="Paoletti M."/>
            <person name="Fischer R."/>
            <person name="Miller B."/>
            <person name="Dyer P."/>
            <person name="Sachs M.S."/>
            <person name="Osmani S.A."/>
            <person name="Birren B.W."/>
        </authorList>
    </citation>
    <scope>NUCLEOTIDE SEQUENCE [LARGE SCALE GENOMIC DNA]</scope>
    <source>
        <strain evidence="4">FGSC A4 / ATCC 38163 / CBS 112.46 / NRRL 194 / M139</strain>
    </source>
</reference>
<dbReference type="STRING" id="227321.Q5AXN0"/>
<dbReference type="KEGG" id="ani:ANIA_06950"/>
<dbReference type="SUPFAM" id="SSF53474">
    <property type="entry name" value="alpha/beta-Hydrolases"/>
    <property type="match status" value="1"/>
</dbReference>
<dbReference type="HOGENOM" id="CLU_047586_0_0_1"/>